<dbReference type="Gene3D" id="1.10.260.40">
    <property type="entry name" value="lambda repressor-like DNA-binding domains"/>
    <property type="match status" value="1"/>
</dbReference>
<dbReference type="SUPFAM" id="SSF47413">
    <property type="entry name" value="lambda repressor-like DNA-binding domains"/>
    <property type="match status" value="1"/>
</dbReference>
<evidence type="ECO:0000313" key="2">
    <source>
        <dbReference type="EMBL" id="MDQ0474509.1"/>
    </source>
</evidence>
<feature type="region of interest" description="Disordered" evidence="1">
    <location>
        <begin position="64"/>
        <end position="84"/>
    </location>
</feature>
<dbReference type="InterPro" id="IPR010982">
    <property type="entry name" value="Lambda_DNA-bd_dom_sf"/>
</dbReference>
<proteinExistence type="predicted"/>
<evidence type="ECO:0000256" key="1">
    <source>
        <dbReference type="SAM" id="MobiDB-lite"/>
    </source>
</evidence>
<gene>
    <name evidence="2" type="ORF">QO011_007550</name>
</gene>
<dbReference type="RefSeq" id="WP_307284249.1">
    <property type="nucleotide sequence ID" value="NZ_JAUSVX010000023.1"/>
</dbReference>
<dbReference type="Proteomes" id="UP001242480">
    <property type="component" value="Unassembled WGS sequence"/>
</dbReference>
<evidence type="ECO:0000313" key="3">
    <source>
        <dbReference type="Proteomes" id="UP001242480"/>
    </source>
</evidence>
<keyword evidence="3" id="KW-1185">Reference proteome</keyword>
<organism evidence="2 3">
    <name type="scientific">Labrys wisconsinensis</name>
    <dbReference type="NCBI Taxonomy" id="425677"/>
    <lineage>
        <taxon>Bacteria</taxon>
        <taxon>Pseudomonadati</taxon>
        <taxon>Pseudomonadota</taxon>
        <taxon>Alphaproteobacteria</taxon>
        <taxon>Hyphomicrobiales</taxon>
        <taxon>Xanthobacteraceae</taxon>
        <taxon>Labrys</taxon>
    </lineage>
</organism>
<reference evidence="2 3" key="1">
    <citation type="submission" date="2023-07" db="EMBL/GenBank/DDBJ databases">
        <title>Genomic Encyclopedia of Type Strains, Phase IV (KMG-IV): sequencing the most valuable type-strain genomes for metagenomic binning, comparative biology and taxonomic classification.</title>
        <authorList>
            <person name="Goeker M."/>
        </authorList>
    </citation>
    <scope>NUCLEOTIDE SEQUENCE [LARGE SCALE GENOMIC DNA]</scope>
    <source>
        <strain evidence="2 3">DSM 19619</strain>
    </source>
</reference>
<dbReference type="EMBL" id="JAUSVX010000023">
    <property type="protein sequence ID" value="MDQ0474509.1"/>
    <property type="molecule type" value="Genomic_DNA"/>
</dbReference>
<sequence>MLDWSQARLAEAGKVATKTLADFEGGHRAPYPRTLADIRAALEQAGVEFIPDDDRGGAGVRLRRSALQADEGRKPSELDATNDD</sequence>
<protein>
    <submittedName>
        <fullName evidence="2">Transcriptional regulator with XRE-family HTH domain</fullName>
    </submittedName>
</protein>
<comment type="caution">
    <text evidence="2">The sequence shown here is derived from an EMBL/GenBank/DDBJ whole genome shotgun (WGS) entry which is preliminary data.</text>
</comment>
<name>A0ABU0JMK8_9HYPH</name>
<accession>A0ABU0JMK8</accession>